<dbReference type="InterPro" id="IPR027417">
    <property type="entry name" value="P-loop_NTPase"/>
</dbReference>
<evidence type="ECO:0000256" key="3">
    <source>
        <dbReference type="ARBA" id="ARBA00008883"/>
    </source>
</evidence>
<keyword evidence="8 17" id="KW-0812">Transmembrane</keyword>
<sequence>MDNQSFHQSEEKKSILDNLDIKEIIKPYVRRWPWFIVTSIIAVIIGFVALKFMTPIYNVQTTVLIKDAKSSSPAVSPTDLGVLPDLSSFGGLKTNSIANEIEILKSKKLMRDVVISQNLQTNIIAKGKVRNFELYKETSPIEVKVINEKKDFVSSTETGVVKLNIEGDKLTLNLNKPEKQIISGFGKTISLPYANIIIVKNKKFDPTSIKDIDVKNLELFISSIETKTNSLQSDLEVNLVNKDATVVKLEMKYPQISKTEDILNSLIIAYNMDAIVDKNSESKKTLDFIEDRIKKLSVELGQVENQKESFKSQNNLTDLETEAKINLQSSAEARAKQLEVDAQLELTNSLVNFVSKQGQYQVLPSNVGLNNADATAGITSYNQLIIHRNRLLESATTENPAVIDVTKQINAMRTSIMQSLQRNKTGLELARNEYVGEQNKVSSKISKLPSIEKIFRGIERQQQIKENLYLLLLQKREETAIAQSITAPKARVIDTAYASNVPVAPKKNIILAVAFLIGLVIPFIIIYLIELLNDKITTKHDLEKLIHAPVIAELPSLEKGDSEVVRMNDITPMAEAFRILITNMNFMLPKTKSKGKVIFVTSTVKGEGKTFTSVNLALTLANPKKKVIIIGSDIRNPQLQRYNPARKGLMGLTEYLYSDKTKLEDVIHVSTFNPYLDVIYSGMIPPNPTELLSNGRYEILLDELKTKYDYIILDTAPLLLVTDTFLIAELADATLYVSRSKYTEKALTEFANNNIDQKKINNVGFVLNDVSRENLGYSNKYGYGYNNVEEKSLFQKIKNLFTK</sequence>
<dbReference type="InterPro" id="IPR003856">
    <property type="entry name" value="LPS_length_determ_N"/>
</dbReference>
<feature type="coiled-coil region" evidence="16">
    <location>
        <begin position="279"/>
        <end position="313"/>
    </location>
</feature>
<evidence type="ECO:0000256" key="13">
    <source>
        <dbReference type="ARBA" id="ARBA00023136"/>
    </source>
</evidence>
<accession>A0ABV7XW27</accession>
<evidence type="ECO:0000256" key="7">
    <source>
        <dbReference type="ARBA" id="ARBA00022679"/>
    </source>
</evidence>
<evidence type="ECO:0000256" key="2">
    <source>
        <dbReference type="ARBA" id="ARBA00007316"/>
    </source>
</evidence>
<feature type="domain" description="Polysaccharide chain length determinant N-terminal" evidence="18">
    <location>
        <begin position="17"/>
        <end position="114"/>
    </location>
</feature>
<evidence type="ECO:0000256" key="5">
    <source>
        <dbReference type="ARBA" id="ARBA00022475"/>
    </source>
</evidence>
<dbReference type="SUPFAM" id="SSF52540">
    <property type="entry name" value="P-loop containing nucleoside triphosphate hydrolases"/>
    <property type="match status" value="1"/>
</dbReference>
<comment type="similarity">
    <text evidence="3">Belongs to the etk/wzc family.</text>
</comment>
<evidence type="ECO:0000256" key="6">
    <source>
        <dbReference type="ARBA" id="ARBA00022519"/>
    </source>
</evidence>
<dbReference type="Pfam" id="PF13807">
    <property type="entry name" value="GNVR"/>
    <property type="match status" value="1"/>
</dbReference>
<keyword evidence="7" id="KW-0808">Transferase</keyword>
<evidence type="ECO:0000256" key="11">
    <source>
        <dbReference type="ARBA" id="ARBA00022840"/>
    </source>
</evidence>
<feature type="domain" description="Tyrosine-protein kinase G-rich" evidence="20">
    <location>
        <begin position="459"/>
        <end position="526"/>
    </location>
</feature>
<keyword evidence="13 17" id="KW-0472">Membrane</keyword>
<dbReference type="InterPro" id="IPR005702">
    <property type="entry name" value="Wzc-like_C"/>
</dbReference>
<reference evidence="22" key="1">
    <citation type="journal article" date="2019" name="Int. J. Syst. Evol. Microbiol.">
        <title>The Global Catalogue of Microorganisms (GCM) 10K type strain sequencing project: providing services to taxonomists for standard genome sequencing and annotation.</title>
        <authorList>
            <consortium name="The Broad Institute Genomics Platform"/>
            <consortium name="The Broad Institute Genome Sequencing Center for Infectious Disease"/>
            <person name="Wu L."/>
            <person name="Ma J."/>
        </authorList>
    </citation>
    <scope>NUCLEOTIDE SEQUENCE [LARGE SCALE GENOMIC DNA]</scope>
    <source>
        <strain evidence="22">CECT 7798</strain>
    </source>
</reference>
<dbReference type="PANTHER" id="PTHR32309">
    <property type="entry name" value="TYROSINE-PROTEIN KINASE"/>
    <property type="match status" value="1"/>
</dbReference>
<organism evidence="21 22">
    <name type="scientific">Chryseobacterium tructae</name>
    <dbReference type="NCBI Taxonomy" id="1037380"/>
    <lineage>
        <taxon>Bacteria</taxon>
        <taxon>Pseudomonadati</taxon>
        <taxon>Bacteroidota</taxon>
        <taxon>Flavobacteriia</taxon>
        <taxon>Flavobacteriales</taxon>
        <taxon>Weeksellaceae</taxon>
        <taxon>Chryseobacterium group</taxon>
        <taxon>Chryseobacterium</taxon>
    </lineage>
</organism>
<feature type="transmembrane region" description="Helical" evidence="17">
    <location>
        <begin position="32"/>
        <end position="53"/>
    </location>
</feature>
<dbReference type="Pfam" id="PF13614">
    <property type="entry name" value="AAA_31"/>
    <property type="match status" value="1"/>
</dbReference>
<evidence type="ECO:0000259" key="19">
    <source>
        <dbReference type="Pfam" id="PF13614"/>
    </source>
</evidence>
<keyword evidence="6" id="KW-0997">Cell inner membrane</keyword>
<protein>
    <recommendedName>
        <fullName evidence="4">non-specific protein-tyrosine kinase</fullName>
        <ecNumber evidence="4">2.7.10.2</ecNumber>
    </recommendedName>
</protein>
<comment type="catalytic activity">
    <reaction evidence="15">
        <text>L-tyrosyl-[protein] + ATP = O-phospho-L-tyrosyl-[protein] + ADP + H(+)</text>
        <dbReference type="Rhea" id="RHEA:10596"/>
        <dbReference type="Rhea" id="RHEA-COMP:10136"/>
        <dbReference type="Rhea" id="RHEA-COMP:20101"/>
        <dbReference type="ChEBI" id="CHEBI:15378"/>
        <dbReference type="ChEBI" id="CHEBI:30616"/>
        <dbReference type="ChEBI" id="CHEBI:46858"/>
        <dbReference type="ChEBI" id="CHEBI:61978"/>
        <dbReference type="ChEBI" id="CHEBI:456216"/>
        <dbReference type="EC" id="2.7.10.2"/>
    </reaction>
</comment>
<keyword evidence="9" id="KW-0547">Nucleotide-binding</keyword>
<keyword evidence="5" id="KW-1003">Cell membrane</keyword>
<evidence type="ECO:0000259" key="18">
    <source>
        <dbReference type="Pfam" id="PF02706"/>
    </source>
</evidence>
<evidence type="ECO:0000256" key="8">
    <source>
        <dbReference type="ARBA" id="ARBA00022692"/>
    </source>
</evidence>
<dbReference type="InterPro" id="IPR050445">
    <property type="entry name" value="Bact_polysacc_biosynth/exp"/>
</dbReference>
<evidence type="ECO:0000256" key="14">
    <source>
        <dbReference type="ARBA" id="ARBA00023137"/>
    </source>
</evidence>
<feature type="transmembrane region" description="Helical" evidence="17">
    <location>
        <begin position="509"/>
        <end position="529"/>
    </location>
</feature>
<evidence type="ECO:0000313" key="21">
    <source>
        <dbReference type="EMBL" id="MFC3755979.1"/>
    </source>
</evidence>
<keyword evidence="16" id="KW-0175">Coiled coil</keyword>
<evidence type="ECO:0000256" key="4">
    <source>
        <dbReference type="ARBA" id="ARBA00011903"/>
    </source>
</evidence>
<evidence type="ECO:0000313" key="22">
    <source>
        <dbReference type="Proteomes" id="UP001595735"/>
    </source>
</evidence>
<comment type="similarity">
    <text evidence="2">Belongs to the CpsD/CapB family.</text>
</comment>
<dbReference type="Gene3D" id="3.40.50.300">
    <property type="entry name" value="P-loop containing nucleotide triphosphate hydrolases"/>
    <property type="match status" value="1"/>
</dbReference>
<dbReference type="RefSeq" id="WP_378169855.1">
    <property type="nucleotide sequence ID" value="NZ_JBHRYO010000002.1"/>
</dbReference>
<feature type="domain" description="AAA" evidence="19">
    <location>
        <begin position="596"/>
        <end position="737"/>
    </location>
</feature>
<name>A0ABV7XW27_9FLAO</name>
<keyword evidence="14" id="KW-0829">Tyrosine-protein kinase</keyword>
<dbReference type="InterPro" id="IPR025669">
    <property type="entry name" value="AAA_dom"/>
</dbReference>
<keyword evidence="11" id="KW-0067">ATP-binding</keyword>
<evidence type="ECO:0000256" key="9">
    <source>
        <dbReference type="ARBA" id="ARBA00022741"/>
    </source>
</evidence>
<proteinExistence type="inferred from homology"/>
<comment type="caution">
    <text evidence="21">The sequence shown here is derived from an EMBL/GenBank/DDBJ whole genome shotgun (WGS) entry which is preliminary data.</text>
</comment>
<keyword evidence="22" id="KW-1185">Reference proteome</keyword>
<dbReference type="CDD" id="cd05387">
    <property type="entry name" value="BY-kinase"/>
    <property type="match status" value="1"/>
</dbReference>
<keyword evidence="10" id="KW-0418">Kinase</keyword>
<evidence type="ECO:0000256" key="12">
    <source>
        <dbReference type="ARBA" id="ARBA00022989"/>
    </source>
</evidence>
<evidence type="ECO:0000256" key="17">
    <source>
        <dbReference type="SAM" id="Phobius"/>
    </source>
</evidence>
<evidence type="ECO:0000256" key="16">
    <source>
        <dbReference type="SAM" id="Coils"/>
    </source>
</evidence>
<evidence type="ECO:0000256" key="10">
    <source>
        <dbReference type="ARBA" id="ARBA00022777"/>
    </source>
</evidence>
<dbReference type="Proteomes" id="UP001595735">
    <property type="component" value="Unassembled WGS sequence"/>
</dbReference>
<dbReference type="PANTHER" id="PTHR32309:SF13">
    <property type="entry name" value="FERRIC ENTEROBACTIN TRANSPORT PROTEIN FEPE"/>
    <property type="match status" value="1"/>
</dbReference>
<comment type="subcellular location">
    <subcellularLocation>
        <location evidence="1">Cell inner membrane</location>
        <topology evidence="1">Multi-pass membrane protein</topology>
    </subcellularLocation>
</comment>
<dbReference type="Pfam" id="PF02706">
    <property type="entry name" value="Wzz"/>
    <property type="match status" value="1"/>
</dbReference>
<keyword evidence="12 17" id="KW-1133">Transmembrane helix</keyword>
<gene>
    <name evidence="21" type="ORF">ACFONJ_08390</name>
</gene>
<dbReference type="NCBIfam" id="TIGR01007">
    <property type="entry name" value="eps_fam"/>
    <property type="match status" value="1"/>
</dbReference>
<evidence type="ECO:0000259" key="20">
    <source>
        <dbReference type="Pfam" id="PF13807"/>
    </source>
</evidence>
<dbReference type="InterPro" id="IPR032807">
    <property type="entry name" value="GNVR"/>
</dbReference>
<evidence type="ECO:0000256" key="15">
    <source>
        <dbReference type="ARBA" id="ARBA00051245"/>
    </source>
</evidence>
<dbReference type="EC" id="2.7.10.2" evidence="4"/>
<dbReference type="EMBL" id="JBHRYO010000002">
    <property type="protein sequence ID" value="MFC3755979.1"/>
    <property type="molecule type" value="Genomic_DNA"/>
</dbReference>
<evidence type="ECO:0000256" key="1">
    <source>
        <dbReference type="ARBA" id="ARBA00004429"/>
    </source>
</evidence>